<evidence type="ECO:0000256" key="1">
    <source>
        <dbReference type="SAM" id="MobiDB-lite"/>
    </source>
</evidence>
<dbReference type="HOGENOM" id="CLU_1788101_0_0_1"/>
<dbReference type="EMBL" id="JPOX01000025">
    <property type="protein sequence ID" value="KFX44896.1"/>
    <property type="molecule type" value="Genomic_DNA"/>
</dbReference>
<accession>A0A093VDY0</accession>
<name>A0A093VDY0_TALMA</name>
<dbReference type="AlphaFoldDB" id="A0A093VDY0"/>
<feature type="region of interest" description="Disordered" evidence="1">
    <location>
        <begin position="21"/>
        <end position="59"/>
    </location>
</feature>
<sequence length="145" mass="15579">MPGCPKNHNTSGVHLILVRRTASPQRSHRSHSVIISKTAQPSTPNLLSKSAKPGDPSLGSSRVELGWLMSSTRPGSRHVFGCESRGVFRLIDASGISQNNESAPTAHAASHLLVNLSILLSYIINAQFAELPAYHITAELPLPRT</sequence>
<reference key="1">
    <citation type="journal article" date="2014" name="PLoS Genet.">
        <title>Signature Gene Expression Reveals Novel Clues to the Molecular Mechanisms of Dimorphic Transition in Penicillium marneffei.</title>
        <authorList>
            <person name="Yang E."/>
            <person name="Wang G."/>
            <person name="Cai J."/>
            <person name="Woo P.C."/>
            <person name="Lau S.K."/>
            <person name="Yuen K.-Y."/>
            <person name="Chow W.-N."/>
            <person name="Lin X."/>
        </authorList>
    </citation>
    <scope>NUCLEOTIDE SEQUENCE [LARGE SCALE GENOMIC DNA]</scope>
    <source>
        <strain>PM1</strain>
    </source>
</reference>
<evidence type="ECO:0000313" key="2">
    <source>
        <dbReference type="EMBL" id="KFX44896.1"/>
    </source>
</evidence>
<comment type="caution">
    <text evidence="2">The sequence shown here is derived from an EMBL/GenBank/DDBJ whole genome shotgun (WGS) entry which is preliminary data.</text>
</comment>
<reference evidence="2" key="2">
    <citation type="journal article" date="2014" name="PLoS Genet.">
        <title>Signature gene expression reveals novel clues to the molecular mechanisms of dimorphic transition in Penicillium marneffei.</title>
        <authorList>
            <person name="Yang E."/>
            <person name="Wang G."/>
            <person name="Cai J."/>
            <person name="Woo P.C."/>
            <person name="Lau S.K."/>
            <person name="Yuen K.-Y."/>
            <person name="Chow W.-N."/>
            <person name="Lin X."/>
        </authorList>
    </citation>
    <scope>NUCLEOTIDE SEQUENCE</scope>
    <source>
        <strain evidence="2">PM1</strain>
    </source>
</reference>
<protein>
    <submittedName>
        <fullName evidence="2">Uncharacterized protein</fullName>
    </submittedName>
</protein>
<organism evidence="2">
    <name type="scientific">Talaromyces marneffei PM1</name>
    <dbReference type="NCBI Taxonomy" id="1077442"/>
    <lineage>
        <taxon>Eukaryota</taxon>
        <taxon>Fungi</taxon>
        <taxon>Dikarya</taxon>
        <taxon>Ascomycota</taxon>
        <taxon>Pezizomycotina</taxon>
        <taxon>Eurotiomycetes</taxon>
        <taxon>Eurotiomycetidae</taxon>
        <taxon>Eurotiales</taxon>
        <taxon>Trichocomaceae</taxon>
        <taxon>Talaromyces</taxon>
        <taxon>Talaromyces sect. Talaromyces</taxon>
    </lineage>
</organism>
<gene>
    <name evidence="2" type="ORF">GQ26_0250160</name>
</gene>
<proteinExistence type="predicted"/>
<feature type="compositionally biased region" description="Polar residues" evidence="1">
    <location>
        <begin position="33"/>
        <end position="48"/>
    </location>
</feature>